<feature type="chain" id="PRO_5023926844" description="Copper chaperone PCu(A)C" evidence="1">
    <location>
        <begin position="21"/>
        <end position="157"/>
    </location>
</feature>
<keyword evidence="1" id="KW-0732">Signal</keyword>
<proteinExistence type="predicted"/>
<sequence>MIVRDMLGGFLALFIAVASAGQAHHYKQGPIEIDNPWARATVTAAPNGVAFVSLTNTGSEPDQLTDVASPAADMAQVHDMKVENDVMQMWLVGHVDLPAGGTVALAPNGLHIMLLGLKKPLAVGETFPLTLTFKKAGSITVDVTVEPMGATEPSQGG</sequence>
<dbReference type="PANTHER" id="PTHR36302">
    <property type="entry name" value="BLR7088 PROTEIN"/>
    <property type="match status" value="1"/>
</dbReference>
<feature type="signal peptide" evidence="1">
    <location>
        <begin position="1"/>
        <end position="20"/>
    </location>
</feature>
<dbReference type="SUPFAM" id="SSF110087">
    <property type="entry name" value="DR1885-like metal-binding protein"/>
    <property type="match status" value="1"/>
</dbReference>
<evidence type="ECO:0000313" key="2">
    <source>
        <dbReference type="EMBL" id="QEX21472.1"/>
    </source>
</evidence>
<dbReference type="InterPro" id="IPR058248">
    <property type="entry name" value="Lxx211020-like"/>
</dbReference>
<reference evidence="2 3" key="1">
    <citation type="submission" date="2019-08" db="EMBL/GenBank/DDBJ databases">
        <title>Hyperibacter terrae gen. nov., sp. nov. and Hyperibacter viscosus sp. nov., two new members in the family Rhodospirillaceae isolated from the rhizosphere of Hypericum perforatum.</title>
        <authorList>
            <person name="Noviana Z."/>
        </authorList>
    </citation>
    <scope>NUCLEOTIDE SEQUENCE [LARGE SCALE GENOMIC DNA]</scope>
    <source>
        <strain evidence="2 3">R5959</strain>
    </source>
</reference>
<dbReference type="AlphaFoldDB" id="A0A5J6MV00"/>
<name>A0A5J6MV00_9PROT</name>
<evidence type="ECO:0008006" key="4">
    <source>
        <dbReference type="Google" id="ProtNLM"/>
    </source>
</evidence>
<dbReference type="KEGG" id="hadh:FRZ61_13970"/>
<dbReference type="Pfam" id="PF04314">
    <property type="entry name" value="PCuAC"/>
    <property type="match status" value="1"/>
</dbReference>
<dbReference type="RefSeq" id="WP_225309154.1">
    <property type="nucleotide sequence ID" value="NZ_CP042582.1"/>
</dbReference>
<keyword evidence="3" id="KW-1185">Reference proteome</keyword>
<dbReference type="InterPro" id="IPR007410">
    <property type="entry name" value="LpqE-like"/>
</dbReference>
<dbReference type="PANTHER" id="PTHR36302:SF1">
    <property type="entry name" value="COPPER CHAPERONE PCU(A)C"/>
    <property type="match status" value="1"/>
</dbReference>
<dbReference type="InterPro" id="IPR036182">
    <property type="entry name" value="PCuAC_sf"/>
</dbReference>
<accession>A0A5J6MV00</accession>
<organism evidence="2 3">
    <name type="scientific">Hypericibacter adhaerens</name>
    <dbReference type="NCBI Taxonomy" id="2602016"/>
    <lineage>
        <taxon>Bacteria</taxon>
        <taxon>Pseudomonadati</taxon>
        <taxon>Pseudomonadota</taxon>
        <taxon>Alphaproteobacteria</taxon>
        <taxon>Rhodospirillales</taxon>
        <taxon>Dongiaceae</taxon>
        <taxon>Hypericibacter</taxon>
    </lineage>
</organism>
<protein>
    <recommendedName>
        <fullName evidence="4">Copper chaperone PCu(A)C</fullName>
    </recommendedName>
</protein>
<evidence type="ECO:0000256" key="1">
    <source>
        <dbReference type="SAM" id="SignalP"/>
    </source>
</evidence>
<dbReference type="Proteomes" id="UP000325797">
    <property type="component" value="Chromosome"/>
</dbReference>
<dbReference type="Gene3D" id="2.60.40.1890">
    <property type="entry name" value="PCu(A)C copper chaperone"/>
    <property type="match status" value="1"/>
</dbReference>
<dbReference type="EMBL" id="CP042582">
    <property type="protein sequence ID" value="QEX21472.1"/>
    <property type="molecule type" value="Genomic_DNA"/>
</dbReference>
<gene>
    <name evidence="2" type="ORF">FRZ61_13970</name>
</gene>
<evidence type="ECO:0000313" key="3">
    <source>
        <dbReference type="Proteomes" id="UP000325797"/>
    </source>
</evidence>